<evidence type="ECO:0000313" key="3">
    <source>
        <dbReference type="EMBL" id="PZW32054.1"/>
    </source>
</evidence>
<dbReference type="Pfam" id="PF13408">
    <property type="entry name" value="Zn_ribbon_recom"/>
    <property type="match status" value="1"/>
</dbReference>
<dbReference type="InterPro" id="IPR038109">
    <property type="entry name" value="DNA_bind_recomb_sf"/>
</dbReference>
<feature type="domain" description="Resolvase/invertase-type recombinase catalytic" evidence="1">
    <location>
        <begin position="11"/>
        <end position="164"/>
    </location>
</feature>
<dbReference type="InterPro" id="IPR011109">
    <property type="entry name" value="DNA_bind_recombinase_dom"/>
</dbReference>
<proteinExistence type="predicted"/>
<dbReference type="SUPFAM" id="SSF53041">
    <property type="entry name" value="Resolvase-like"/>
    <property type="match status" value="1"/>
</dbReference>
<protein>
    <submittedName>
        <fullName evidence="3">Recombinase-like zinc beta ribbon protein</fullName>
    </submittedName>
</protein>
<dbReference type="Pfam" id="PF00239">
    <property type="entry name" value="Resolvase"/>
    <property type="match status" value="1"/>
</dbReference>
<dbReference type="PROSITE" id="PS51737">
    <property type="entry name" value="RECOMBINASE_DNA_BIND"/>
    <property type="match status" value="1"/>
</dbReference>
<dbReference type="OrthoDB" id="158624at2"/>
<dbReference type="CDD" id="cd00338">
    <property type="entry name" value="Ser_Recombinase"/>
    <property type="match status" value="1"/>
</dbReference>
<dbReference type="GO" id="GO:0000150">
    <property type="term" value="F:DNA strand exchange activity"/>
    <property type="evidence" value="ECO:0007669"/>
    <property type="project" value="InterPro"/>
</dbReference>
<dbReference type="InterPro" id="IPR006119">
    <property type="entry name" value="Resolv_N"/>
</dbReference>
<dbReference type="PROSITE" id="PS51736">
    <property type="entry name" value="RECOMBINASES_3"/>
    <property type="match status" value="1"/>
</dbReference>
<dbReference type="InterPro" id="IPR025827">
    <property type="entry name" value="Zn_ribbon_recom_dom"/>
</dbReference>
<dbReference type="Pfam" id="PF07508">
    <property type="entry name" value="Recombinase"/>
    <property type="match status" value="1"/>
</dbReference>
<dbReference type="Gene3D" id="3.90.1750.20">
    <property type="entry name" value="Putative Large Serine Recombinase, Chain B, Domain 2"/>
    <property type="match status" value="1"/>
</dbReference>
<dbReference type="Proteomes" id="UP000248806">
    <property type="component" value="Unassembled WGS sequence"/>
</dbReference>
<accession>A0A326UA93</accession>
<evidence type="ECO:0000313" key="4">
    <source>
        <dbReference type="Proteomes" id="UP000248806"/>
    </source>
</evidence>
<comment type="caution">
    <text evidence="3">The sequence shown here is derived from an EMBL/GenBank/DDBJ whole genome shotgun (WGS) entry which is preliminary data.</text>
</comment>
<dbReference type="Gene3D" id="3.40.50.1390">
    <property type="entry name" value="Resolvase, N-terminal catalytic domain"/>
    <property type="match status" value="1"/>
</dbReference>
<dbReference type="PANTHER" id="PTHR30461">
    <property type="entry name" value="DNA-INVERTASE FROM LAMBDOID PROPHAGE"/>
    <property type="match status" value="1"/>
</dbReference>
<dbReference type="RefSeq" id="WP_111321533.1">
    <property type="nucleotide sequence ID" value="NZ_BIFX01000001.1"/>
</dbReference>
<organism evidence="3 4">
    <name type="scientific">Thermosporothrix hazakensis</name>
    <dbReference type="NCBI Taxonomy" id="644383"/>
    <lineage>
        <taxon>Bacteria</taxon>
        <taxon>Bacillati</taxon>
        <taxon>Chloroflexota</taxon>
        <taxon>Ktedonobacteria</taxon>
        <taxon>Ktedonobacterales</taxon>
        <taxon>Thermosporotrichaceae</taxon>
        <taxon>Thermosporothrix</taxon>
    </lineage>
</organism>
<dbReference type="PANTHER" id="PTHR30461:SF23">
    <property type="entry name" value="DNA RECOMBINASE-RELATED"/>
    <property type="match status" value="1"/>
</dbReference>
<dbReference type="SMART" id="SM00857">
    <property type="entry name" value="Resolvase"/>
    <property type="match status" value="1"/>
</dbReference>
<sequence length="568" mass="66284">MYDPEKYRGLRALILTRVSTLKQRDTTLSHQYQERLVREKLIEPLGLILDPNHIIRDTYTGLDFRYREALNRILELAEQKEFDVLCMEVLDRGLGRKGLQREFYRMQLKELGVRILTTDPEEHADDDSLVGEIIRLFKGHKAEEEINDLVRRTTNGKIQKALGSPEDNIPPQVVGSSSRPYGYHFTLDKKGKRSGLTPNLETIKDNREVTWTEVRVVKFIFRCAYKGIPIRRIAQRLNKLEIPAPSVSKGEKVKSKAVDGPILWQPAVISRMLRHTGYCGEYPIFKKRTVKVPGRKWPKFEIRPDNEQIKVPIPAIISKDMFEVVQQHLARNKKIAAPNNRRPEDALLRAGIAKCGHCGANLTVNRRVNHYKNRPEGQRDQIGYNCSRKYNGLYQCPGCYILVPILDQAAWNFAKKIVLNPSIIDKQIEERRSKDPTQGRRKHVKAKLAEIREMQNSLRANLARLYEGKILDPGTEAYLTNRLHELAKEEKECEAELRDEEKMRREWAKAQEKLNTVYRTCERIQEKINDPDYEFTYKEKRNLLEFLEIEVVVWEKNHDPRFEIRSNL</sequence>
<keyword evidence="4" id="KW-1185">Reference proteome</keyword>
<dbReference type="InterPro" id="IPR036162">
    <property type="entry name" value="Resolvase-like_N_sf"/>
</dbReference>
<evidence type="ECO:0000259" key="1">
    <source>
        <dbReference type="PROSITE" id="PS51736"/>
    </source>
</evidence>
<dbReference type="AlphaFoldDB" id="A0A326UA93"/>
<gene>
    <name evidence="3" type="ORF">EI42_02080</name>
</gene>
<reference evidence="3 4" key="1">
    <citation type="submission" date="2018-06" db="EMBL/GenBank/DDBJ databases">
        <title>Genomic Encyclopedia of Archaeal and Bacterial Type Strains, Phase II (KMG-II): from individual species to whole genera.</title>
        <authorList>
            <person name="Goeker M."/>
        </authorList>
    </citation>
    <scope>NUCLEOTIDE SEQUENCE [LARGE SCALE GENOMIC DNA]</scope>
    <source>
        <strain evidence="3 4">ATCC BAA-1881</strain>
    </source>
</reference>
<name>A0A326UA93_THEHA</name>
<evidence type="ECO:0000259" key="2">
    <source>
        <dbReference type="PROSITE" id="PS51737"/>
    </source>
</evidence>
<dbReference type="EMBL" id="QKUF01000005">
    <property type="protein sequence ID" value="PZW32054.1"/>
    <property type="molecule type" value="Genomic_DNA"/>
</dbReference>
<feature type="domain" description="Recombinase" evidence="2">
    <location>
        <begin position="180"/>
        <end position="335"/>
    </location>
</feature>
<dbReference type="InterPro" id="IPR050639">
    <property type="entry name" value="SSR_resolvase"/>
</dbReference>
<dbReference type="GO" id="GO:0003677">
    <property type="term" value="F:DNA binding"/>
    <property type="evidence" value="ECO:0007669"/>
    <property type="project" value="InterPro"/>
</dbReference>